<protein>
    <submittedName>
        <fullName evidence="1">Uncharacterized protein</fullName>
    </submittedName>
</protein>
<organism evidence="1">
    <name type="scientific">Gallibacterium anatis</name>
    <dbReference type="NCBI Taxonomy" id="750"/>
    <lineage>
        <taxon>Bacteria</taxon>
        <taxon>Pseudomonadati</taxon>
        <taxon>Pseudomonadota</taxon>
        <taxon>Gammaproteobacteria</taxon>
        <taxon>Pasteurellales</taxon>
        <taxon>Pasteurellaceae</taxon>
        <taxon>Gallibacterium</taxon>
    </lineage>
</organism>
<evidence type="ECO:0000313" key="1">
    <source>
        <dbReference type="EMBL" id="MBF4102560.1"/>
    </source>
</evidence>
<sequence>MKTDYECRGEISEIQTTHWQFGLELPEKSKKDLDLLRDKLQQIKENQDIDFSVLKIKLFNN</sequence>
<comment type="caution">
    <text evidence="1">The sequence shown here is derived from an EMBL/GenBank/DDBJ whole genome shotgun (WGS) entry which is preliminary data.</text>
</comment>
<reference evidence="1" key="1">
    <citation type="submission" date="2020-11" db="EMBL/GenBank/DDBJ databases">
        <title>Gallibacterium anatis 1637, full genome, WGS.</title>
        <authorList>
            <person name="Laishevtcev A.I."/>
            <person name="Yakimova E.A."/>
            <person name="Petkovich D."/>
            <person name="Stepanova T.V."/>
            <person name="Kalendr R.S."/>
            <person name="Rubalsky E.O."/>
            <person name="Zulkarneev E.R."/>
            <person name="Aleshkin A.V."/>
        </authorList>
    </citation>
    <scope>NUCLEOTIDE SEQUENCE</scope>
    <source>
        <strain evidence="1">1637</strain>
    </source>
</reference>
<dbReference type="EMBL" id="JADION010000015">
    <property type="protein sequence ID" value="MBF4102560.1"/>
    <property type="molecule type" value="Genomic_DNA"/>
</dbReference>
<name>A0A930Y518_9PAST</name>
<gene>
    <name evidence="1" type="ORF">INT80_06430</name>
</gene>
<dbReference type="AlphaFoldDB" id="A0A930Y518"/>
<accession>A0A930Y518</accession>
<proteinExistence type="predicted"/>